<dbReference type="PRINTS" id="PR00014">
    <property type="entry name" value="FNTYPEIII"/>
</dbReference>
<protein>
    <submittedName>
        <fullName evidence="3">Unannotated protein</fullName>
    </submittedName>
</protein>
<keyword evidence="1" id="KW-0677">Repeat</keyword>
<evidence type="ECO:0000259" key="2">
    <source>
        <dbReference type="PROSITE" id="PS50853"/>
    </source>
</evidence>
<dbReference type="SUPFAM" id="SSF49265">
    <property type="entry name" value="Fibronectin type III"/>
    <property type="match status" value="1"/>
</dbReference>
<sequence length="416" mass="41334">MKPRNWFSVATALLLVLLFSPLAATAATSAPTAVASPWGPTSVSSGARSFCVDSSGNAFVVQQDSGATGTVFKATSSGVLTTLDDQDAALNNATAIGCSGSTLYLGVASGDIYSLPMAGGTTTSISTGNTFIPGGIVVASGTIYISASDAAAIFTLPLAGGGSATNSGITGLASNGMSYMTISGSTLFVVGSTTNELFQAPLGGGAANLVPSAELNEPAGVALDPGGNIWIANLNANNFVFVNSSQTESVVVAPSGDLAQGPGGLFWSDGHLLTQNINQADQPFLSAAVTAPPSAPLNVALSVSSSTVTISWSTPSWDGNLPITGYSVTADPGGATCTSAQLSCQISSLTPGAIYSFTVTASNADGVGPPSSPPVSIKVPVAIASTGSPLGSELQWGFVLVLLGSAVIIGRRYAHR</sequence>
<feature type="domain" description="Fibronectin type-III" evidence="2">
    <location>
        <begin position="292"/>
        <end position="382"/>
    </location>
</feature>
<evidence type="ECO:0000256" key="1">
    <source>
        <dbReference type="ARBA" id="ARBA00022737"/>
    </source>
</evidence>
<dbReference type="CDD" id="cd00063">
    <property type="entry name" value="FN3"/>
    <property type="match status" value="1"/>
</dbReference>
<organism evidence="3">
    <name type="scientific">freshwater metagenome</name>
    <dbReference type="NCBI Taxonomy" id="449393"/>
    <lineage>
        <taxon>unclassified sequences</taxon>
        <taxon>metagenomes</taxon>
        <taxon>ecological metagenomes</taxon>
    </lineage>
</organism>
<dbReference type="Gene3D" id="2.120.10.30">
    <property type="entry name" value="TolB, C-terminal domain"/>
    <property type="match status" value="1"/>
</dbReference>
<dbReference type="AlphaFoldDB" id="A0A6J7E1V0"/>
<proteinExistence type="predicted"/>
<gene>
    <name evidence="3" type="ORF">UFOPK3427_01197</name>
    <name evidence="4" type="ORF">UFOPK4112_01500</name>
</gene>
<dbReference type="InterPro" id="IPR011042">
    <property type="entry name" value="6-blade_b-propeller_TolB-like"/>
</dbReference>
<dbReference type="Pfam" id="PF00041">
    <property type="entry name" value="fn3"/>
    <property type="match status" value="1"/>
</dbReference>
<dbReference type="Gene3D" id="2.60.40.10">
    <property type="entry name" value="Immunoglobulins"/>
    <property type="match status" value="1"/>
</dbReference>
<dbReference type="InterPro" id="IPR013783">
    <property type="entry name" value="Ig-like_fold"/>
</dbReference>
<reference evidence="3" key="1">
    <citation type="submission" date="2020-05" db="EMBL/GenBank/DDBJ databases">
        <authorList>
            <person name="Chiriac C."/>
            <person name="Salcher M."/>
            <person name="Ghai R."/>
            <person name="Kavagutti S V."/>
        </authorList>
    </citation>
    <scope>NUCLEOTIDE SEQUENCE</scope>
</reference>
<accession>A0A6J7E1V0</accession>
<dbReference type="InterPro" id="IPR001258">
    <property type="entry name" value="NHL_repeat"/>
</dbReference>
<evidence type="ECO:0000313" key="4">
    <source>
        <dbReference type="EMBL" id="CAB5029620.1"/>
    </source>
</evidence>
<dbReference type="EMBL" id="CAFBPM010000018">
    <property type="protein sequence ID" value="CAB5029620.1"/>
    <property type="molecule type" value="Genomic_DNA"/>
</dbReference>
<dbReference type="SUPFAM" id="SSF101898">
    <property type="entry name" value="NHL repeat"/>
    <property type="match status" value="1"/>
</dbReference>
<dbReference type="PANTHER" id="PTHR13817:SF73">
    <property type="entry name" value="FIBRONECTIN TYPE-III DOMAIN-CONTAINING PROTEIN"/>
    <property type="match status" value="1"/>
</dbReference>
<dbReference type="Pfam" id="PF01436">
    <property type="entry name" value="NHL"/>
    <property type="match status" value="1"/>
</dbReference>
<dbReference type="InterPro" id="IPR050964">
    <property type="entry name" value="Striated_Muscle_Regulatory"/>
</dbReference>
<dbReference type="PROSITE" id="PS50853">
    <property type="entry name" value="FN3"/>
    <property type="match status" value="1"/>
</dbReference>
<dbReference type="SMART" id="SM00060">
    <property type="entry name" value="FN3"/>
    <property type="match status" value="1"/>
</dbReference>
<dbReference type="EMBL" id="CAFBLT010000001">
    <property type="protein sequence ID" value="CAB4877072.1"/>
    <property type="molecule type" value="Genomic_DNA"/>
</dbReference>
<name>A0A6J7E1V0_9ZZZZ</name>
<evidence type="ECO:0000313" key="3">
    <source>
        <dbReference type="EMBL" id="CAB4877072.1"/>
    </source>
</evidence>
<dbReference type="PANTHER" id="PTHR13817">
    <property type="entry name" value="TITIN"/>
    <property type="match status" value="1"/>
</dbReference>
<dbReference type="InterPro" id="IPR003961">
    <property type="entry name" value="FN3_dom"/>
</dbReference>
<dbReference type="InterPro" id="IPR036116">
    <property type="entry name" value="FN3_sf"/>
</dbReference>